<feature type="compositionally biased region" description="Acidic residues" evidence="1">
    <location>
        <begin position="60"/>
        <end position="74"/>
    </location>
</feature>
<sequence>MENIRVIINRSDGYFKEFIESLEFNDEKNWKSFSISLSKVQKDVNLELTKLIDENLASVIEEESDEEHSDTDDDDCKRKSMSDQVNRSKKVRNN</sequence>
<dbReference type="EMBL" id="JARQZJ010000101">
    <property type="protein sequence ID" value="KAK9886720.1"/>
    <property type="molecule type" value="Genomic_DNA"/>
</dbReference>
<dbReference type="AlphaFoldDB" id="A0AAW1UW58"/>
<evidence type="ECO:0000313" key="2">
    <source>
        <dbReference type="EMBL" id="KAK9886720.1"/>
    </source>
</evidence>
<evidence type="ECO:0000256" key="1">
    <source>
        <dbReference type="SAM" id="MobiDB-lite"/>
    </source>
</evidence>
<comment type="caution">
    <text evidence="2">The sequence shown here is derived from an EMBL/GenBank/DDBJ whole genome shotgun (WGS) entry which is preliminary data.</text>
</comment>
<accession>A0AAW1UW58</accession>
<protein>
    <submittedName>
        <fullName evidence="2">Uncharacterized protein</fullName>
    </submittedName>
</protein>
<feature type="region of interest" description="Disordered" evidence="1">
    <location>
        <begin position="59"/>
        <end position="94"/>
    </location>
</feature>
<dbReference type="Proteomes" id="UP001431783">
    <property type="component" value="Unassembled WGS sequence"/>
</dbReference>
<organism evidence="2 3">
    <name type="scientific">Henosepilachna vigintioctopunctata</name>
    <dbReference type="NCBI Taxonomy" id="420089"/>
    <lineage>
        <taxon>Eukaryota</taxon>
        <taxon>Metazoa</taxon>
        <taxon>Ecdysozoa</taxon>
        <taxon>Arthropoda</taxon>
        <taxon>Hexapoda</taxon>
        <taxon>Insecta</taxon>
        <taxon>Pterygota</taxon>
        <taxon>Neoptera</taxon>
        <taxon>Endopterygota</taxon>
        <taxon>Coleoptera</taxon>
        <taxon>Polyphaga</taxon>
        <taxon>Cucujiformia</taxon>
        <taxon>Coccinelloidea</taxon>
        <taxon>Coccinellidae</taxon>
        <taxon>Epilachninae</taxon>
        <taxon>Epilachnini</taxon>
        <taxon>Henosepilachna</taxon>
    </lineage>
</organism>
<evidence type="ECO:0000313" key="3">
    <source>
        <dbReference type="Proteomes" id="UP001431783"/>
    </source>
</evidence>
<gene>
    <name evidence="2" type="ORF">WA026_017639</name>
</gene>
<keyword evidence="3" id="KW-1185">Reference proteome</keyword>
<name>A0AAW1UW58_9CUCU</name>
<proteinExistence type="predicted"/>
<reference evidence="2 3" key="1">
    <citation type="submission" date="2023-03" db="EMBL/GenBank/DDBJ databases">
        <title>Genome insight into feeding habits of ladybird beetles.</title>
        <authorList>
            <person name="Li H.-S."/>
            <person name="Huang Y.-H."/>
            <person name="Pang H."/>
        </authorList>
    </citation>
    <scope>NUCLEOTIDE SEQUENCE [LARGE SCALE GENOMIC DNA]</scope>
    <source>
        <strain evidence="2">SYSU_2023b</strain>
        <tissue evidence="2">Whole body</tissue>
    </source>
</reference>